<dbReference type="GO" id="GO:0004190">
    <property type="term" value="F:aspartic-type endopeptidase activity"/>
    <property type="evidence" value="ECO:0007669"/>
    <property type="project" value="UniProtKB-KW"/>
</dbReference>
<gene>
    <name evidence="5" type="ORF">Rsw2DRAFT_1838</name>
</gene>
<dbReference type="EMBL" id="ACYY01000010">
    <property type="protein sequence ID" value="EEW25308.1"/>
    <property type="molecule type" value="Genomic_DNA"/>
</dbReference>
<evidence type="ECO:0000256" key="2">
    <source>
        <dbReference type="ARBA" id="ARBA00022670"/>
    </source>
</evidence>
<dbReference type="STRING" id="371731.Rsw2DRAFT_1838"/>
<dbReference type="NCBIfam" id="TIGR00072">
    <property type="entry name" value="hydrog_prot"/>
    <property type="match status" value="1"/>
</dbReference>
<dbReference type="Pfam" id="PF01750">
    <property type="entry name" value="HycI"/>
    <property type="match status" value="1"/>
</dbReference>
<dbReference type="InterPro" id="IPR023430">
    <property type="entry name" value="Pept_HybD-like_dom_sf"/>
</dbReference>
<dbReference type="AlphaFoldDB" id="C8S1B0"/>
<dbReference type="Proteomes" id="UP000010121">
    <property type="component" value="Unassembled WGS sequence"/>
</dbReference>
<comment type="similarity">
    <text evidence="1">Belongs to the peptidase A31 family.</text>
</comment>
<evidence type="ECO:0000256" key="1">
    <source>
        <dbReference type="ARBA" id="ARBA00006814"/>
    </source>
</evidence>
<dbReference type="SUPFAM" id="SSF53163">
    <property type="entry name" value="HybD-like"/>
    <property type="match status" value="1"/>
</dbReference>
<dbReference type="Gene3D" id="3.40.50.1450">
    <property type="entry name" value="HybD-like"/>
    <property type="match status" value="1"/>
</dbReference>
<keyword evidence="3" id="KW-0064">Aspartyl protease</keyword>
<dbReference type="PANTHER" id="PTHR30302:SF1">
    <property type="entry name" value="HYDROGENASE 2 MATURATION PROTEASE"/>
    <property type="match status" value="1"/>
</dbReference>
<dbReference type="GO" id="GO:0016485">
    <property type="term" value="P:protein processing"/>
    <property type="evidence" value="ECO:0007669"/>
    <property type="project" value="TreeGrafter"/>
</dbReference>
<evidence type="ECO:0000313" key="6">
    <source>
        <dbReference type="Proteomes" id="UP000010121"/>
    </source>
</evidence>
<dbReference type="PANTHER" id="PTHR30302">
    <property type="entry name" value="HYDROGENASE 1 MATURATION PROTEASE"/>
    <property type="match status" value="1"/>
</dbReference>
<organism evidence="5 6">
    <name type="scientific">Rhodobacter ferrooxidans</name>
    <dbReference type="NCBI Taxonomy" id="371731"/>
    <lineage>
        <taxon>Bacteria</taxon>
        <taxon>Pseudomonadati</taxon>
        <taxon>Pseudomonadota</taxon>
        <taxon>Alphaproteobacteria</taxon>
        <taxon>Rhodobacterales</taxon>
        <taxon>Rhodobacter group</taxon>
        <taxon>Rhodobacter</taxon>
    </lineage>
</organism>
<evidence type="ECO:0000313" key="5">
    <source>
        <dbReference type="EMBL" id="EEW25308.1"/>
    </source>
</evidence>
<proteinExistence type="inferred from homology"/>
<name>C8S1B0_9RHOB</name>
<keyword evidence="2 5" id="KW-0645">Protease</keyword>
<evidence type="ECO:0000256" key="3">
    <source>
        <dbReference type="ARBA" id="ARBA00022750"/>
    </source>
</evidence>
<dbReference type="GO" id="GO:0008047">
    <property type="term" value="F:enzyme activator activity"/>
    <property type="evidence" value="ECO:0007669"/>
    <property type="project" value="InterPro"/>
</dbReference>
<keyword evidence="4" id="KW-0378">Hydrolase</keyword>
<reference evidence="5 6" key="1">
    <citation type="submission" date="2009-08" db="EMBL/GenBank/DDBJ databases">
        <title>The draft genome of Rhodobacter sp. SW2.</title>
        <authorList>
            <consortium name="US DOE Joint Genome Institute (JGI-PGF)"/>
            <person name="Lucas S."/>
            <person name="Copeland A."/>
            <person name="Lapidus A."/>
            <person name="Glavina del Rio T."/>
            <person name="Tice H."/>
            <person name="Bruce D."/>
            <person name="Goodwin L."/>
            <person name="Pitluck S."/>
            <person name="Larimer F."/>
            <person name="Land M.L."/>
            <person name="Hauser L."/>
            <person name="Emerson D."/>
        </authorList>
    </citation>
    <scope>NUCLEOTIDE SEQUENCE [LARGE SCALE GENOMIC DNA]</scope>
    <source>
        <strain evidence="5 6">SW2</strain>
    </source>
</reference>
<comment type="caution">
    <text evidence="5">The sequence shown here is derived from an EMBL/GenBank/DDBJ whole genome shotgun (WGS) entry which is preliminary data.</text>
</comment>
<protein>
    <submittedName>
        <fullName evidence="5">Hydrogenase maturation protease</fullName>
    </submittedName>
</protein>
<dbReference type="PRINTS" id="PR00446">
    <property type="entry name" value="HYDRGNUPTAKE"/>
</dbReference>
<accession>C8S1B0</accession>
<keyword evidence="6" id="KW-1185">Reference proteome</keyword>
<dbReference type="InterPro" id="IPR000671">
    <property type="entry name" value="Peptidase_A31"/>
</dbReference>
<dbReference type="RefSeq" id="WP_008030246.1">
    <property type="nucleotide sequence ID" value="NZ_ACYY01000010.1"/>
</dbReference>
<dbReference type="eggNOG" id="COG0680">
    <property type="taxonomic scope" value="Bacteria"/>
</dbReference>
<evidence type="ECO:0000256" key="4">
    <source>
        <dbReference type="ARBA" id="ARBA00022801"/>
    </source>
</evidence>
<dbReference type="OrthoDB" id="9792731at2"/>
<sequence>MPILAETLATVRQPTLILGIGNTLLSDDGIGVHVALAIEAQAGQIAQPVRVRDGGTIGLSLLAEIDPGGALIAVDAMELHAPPGTMLVFVGADMDQQLRGTKRSAHEVALADLMQAAEFSGIGPARRALVAIQPEVTTWGLAPTPAVAAAIPQAVAAIRALLQGWADEH</sequence>